<dbReference type="AlphaFoldDB" id="A0AAE6W3B3"/>
<dbReference type="Proteomes" id="UP000642553">
    <property type="component" value="Chromosome"/>
</dbReference>
<feature type="compositionally biased region" description="Basic and acidic residues" evidence="1">
    <location>
        <begin position="9"/>
        <end position="22"/>
    </location>
</feature>
<feature type="compositionally biased region" description="Basic and acidic residues" evidence="1">
    <location>
        <begin position="39"/>
        <end position="48"/>
    </location>
</feature>
<evidence type="ECO:0000256" key="1">
    <source>
        <dbReference type="SAM" id="MobiDB-lite"/>
    </source>
</evidence>
<name>A0AAE6W3B3_9BACT</name>
<sequence length="183" mass="20982">MRALAKAHGKTERWARKQREKNTPIWQEFCEGQQVRSPAKREEDAQERTDLEKAELICTEAWAAWQGMNGLLNGALKDPGKQDIIPALARATREARKQWEDATKHREALLRAAGLWIPVERVMAIRTHLKPLGSVIEKLEVTIAGRLTPENRHEFYQAFEAAMPEWNAGIRKMDEYITSLLPC</sequence>
<dbReference type="EMBL" id="CP029701">
    <property type="protein sequence ID" value="QHV64216.1"/>
    <property type="molecule type" value="Genomic_DNA"/>
</dbReference>
<reference evidence="2" key="1">
    <citation type="submission" date="2018-05" db="EMBL/GenBank/DDBJ databases">
        <title>Complete genome sequnece of Akkermansia muciniphila EB-AMDK-40.</title>
        <authorList>
            <person name="Nam Y.-D."/>
            <person name="Chung W.-H."/>
            <person name="Park Y.S."/>
            <person name="Kang J."/>
        </authorList>
    </citation>
    <scope>NUCLEOTIDE SEQUENCE</scope>
    <source>
        <strain evidence="2">EB-AMDK-40</strain>
    </source>
</reference>
<evidence type="ECO:0000313" key="3">
    <source>
        <dbReference type="Proteomes" id="UP000642553"/>
    </source>
</evidence>
<feature type="region of interest" description="Disordered" evidence="1">
    <location>
        <begin position="1"/>
        <end position="48"/>
    </location>
</feature>
<accession>A0AAE6W3B3</accession>
<evidence type="ECO:0000313" key="2">
    <source>
        <dbReference type="EMBL" id="QHV64216.1"/>
    </source>
</evidence>
<gene>
    <name evidence="2" type="ORF">DMI76_12985</name>
</gene>
<organism evidence="2 3">
    <name type="scientific">Akkermansia massiliensis</name>
    <dbReference type="NCBI Taxonomy" id="2927224"/>
    <lineage>
        <taxon>Bacteria</taxon>
        <taxon>Pseudomonadati</taxon>
        <taxon>Verrucomicrobiota</taxon>
        <taxon>Verrucomicrobiia</taxon>
        <taxon>Verrucomicrobiales</taxon>
        <taxon>Akkermansiaceae</taxon>
        <taxon>Akkermansia</taxon>
    </lineage>
</organism>
<proteinExistence type="predicted"/>
<protein>
    <submittedName>
        <fullName evidence="2">Uncharacterized protein</fullName>
    </submittedName>
</protein>